<evidence type="ECO:0000256" key="4">
    <source>
        <dbReference type="SAM" id="MobiDB-lite"/>
    </source>
</evidence>
<proteinExistence type="predicted"/>
<feature type="region of interest" description="Disordered" evidence="4">
    <location>
        <begin position="1042"/>
        <end position="1061"/>
    </location>
</feature>
<evidence type="ECO:0000256" key="3">
    <source>
        <dbReference type="PROSITE-ProRule" id="PRU00023"/>
    </source>
</evidence>
<organism evidence="5 6">
    <name type="scientific">Capronia epimyces CBS 606.96</name>
    <dbReference type="NCBI Taxonomy" id="1182542"/>
    <lineage>
        <taxon>Eukaryota</taxon>
        <taxon>Fungi</taxon>
        <taxon>Dikarya</taxon>
        <taxon>Ascomycota</taxon>
        <taxon>Pezizomycotina</taxon>
        <taxon>Eurotiomycetes</taxon>
        <taxon>Chaetothyriomycetidae</taxon>
        <taxon>Chaetothyriales</taxon>
        <taxon>Herpotrichiellaceae</taxon>
        <taxon>Capronia</taxon>
    </lineage>
</organism>
<gene>
    <name evidence="5" type="ORF">A1O3_01498</name>
</gene>
<dbReference type="SUPFAM" id="SSF48403">
    <property type="entry name" value="Ankyrin repeat"/>
    <property type="match status" value="2"/>
</dbReference>
<dbReference type="Gene3D" id="1.25.40.20">
    <property type="entry name" value="Ankyrin repeat-containing domain"/>
    <property type="match status" value="4"/>
</dbReference>
<dbReference type="EMBL" id="AMGY01000001">
    <property type="protein sequence ID" value="EXJ92942.1"/>
    <property type="molecule type" value="Genomic_DNA"/>
</dbReference>
<dbReference type="PANTHER" id="PTHR24198">
    <property type="entry name" value="ANKYRIN REPEAT AND PROTEIN KINASE DOMAIN-CONTAINING PROTEIN"/>
    <property type="match status" value="1"/>
</dbReference>
<dbReference type="PROSITE" id="PS50297">
    <property type="entry name" value="ANK_REP_REGION"/>
    <property type="match status" value="4"/>
</dbReference>
<keyword evidence="2 3" id="KW-0040">ANK repeat</keyword>
<feature type="repeat" description="ANK" evidence="3">
    <location>
        <begin position="568"/>
        <end position="600"/>
    </location>
</feature>
<keyword evidence="1" id="KW-0677">Repeat</keyword>
<sequence length="1838" mass="207314">MSTMELPPLPVPITDFVGYANKQPSTQAGVTEAVRPFRDFESKLREIYAQYPGHAAATSNHLVPVFNSAPVTVRARDLPNEPPAEKDRYLLSLPDSLRRSHGSPALVDSLTKFRRNFNIFSESSLADLDWSNVCVAGSAVVTSLLPVDEPYNESKRTHRTYYHDKLAPASDVDLFLYGLDETQALEKIRQIEARVRDSILDETTTVRTKNAITIVSKYPTRHVQIVLRLYKSISEILTGFDVDCSCVAYDGRQVWASPRALAAYMTQVNSIDLTRRSPSYENRLSKYSRRGFEAYWPGLDRSRVDPTIYERSFSRVQGLARLLVLEKLPYPKDRDVYLAQRREERGRPRLPWNARNRHLLSGNLKDDQPDDVAEWIEEDDVSNYHTISIPYGPKYNAKKVEKLLFTKDLLLNAEWNKPKDREARLHRHPAFFGSFDDVIHDCCGSCPEPTSDEDLAALEGESKIYISGDLTFLKDNPGRQEIGSFNPITDNDWTEMAYIGNTTRLCQAIIDQDIEAVRHCFSSIDVVDVNRRDHTGRTPLHLAVMCSTPEIVQCLIDHGARLVSRLYNGMTALHLAAYRGEPRMVEALLETSGANERQEQLKEDAKREARRAAAGHGAEKADLTSEQIADTDSWDSDEDMGDDEGEKDNMTENSFVKIRSPTDASDAFAEDKSEPDVYDVNVLAWDSPLSPLHLAILGGHLDVIDLLIEGYGAAVLLPVKILDQYNPTSAKAAILTIALALELPLQEANQTVKRLLANGATLAQADLNHISALHYAVSNAKALILETLNSSDPIAFKKACNIVTVTGMWWSDPTVDTPLITAIRTGRADVADMLLASGAKTRVDLESFAQALKRQRPDTSTSSPEYVEKVYQRSVDQPIVLAFRMEMLDLVNKLIDGGEDVNTLPKEAYNFLDRRGLKDANRSLLDLARARIKSLDRFLDPLKYKELDQLEPLRNDEDYLSFDHGSYQYWTAYHDLLDAKVVRQYQVEHYEKEIGGLRPDQQEGLEEKKAAAQATLIQLQELERKLVEKGAKTFEEMYPDAKPRETPLLYPSSSNRDDSPYTTNISFKLSDLTPKNRDNYVKLFEAAWEGDADTVRRLCLSRVRPLRIAVEDRRGFSPFSIATLRGHYELAELIVEIATVQYQPDDKSERYRYTIQTERDCDDYSDYSGDSEATGQNDDVQVLAQIVNDTFTIDDVAALADNVQSKVSPASMISWPCQLARAIDDVVDEQEASKAFGGDVTPDAHLYDRSNESWAWFHAALENSGRSRRGSLVRYAIFTNNLRLLKFLIKIGNGLASQKEDDDSLKVAHIDKSDFEVAIGLGRVELIGEMIKSTGVGLPLRKMFQKSGIELAGKPKYYQGLTVHGKKRQDWAEAGRLGSHRKPQDTEEQIPLLTAIIEGDLEATEYFLSDAPLRRYLEFTETFKTDKHVQALAQAEGGVEAALNTWMSTRNNLALHMAVLSPPRRDGSQPTFDFLLKKMPESLETRSADGKTPLWLAFRVGRFYAAKKLIEAGARVMTKDDAGRNVLHALLDEIDHREHALLRSVLSMLDREVVTRLLLERCGGTQPTGMTPLAMFLNRIDIDAKTGWEESLKLILSYSDGKDLEKMDGAGDYPLHSLVRRGHLELVKFIVAYRPSLLHYENATGMTPSEVVTVSYLRRLIDHPPELVQTGKWSIVDKPAEEFVNQTGSTTREAAAAEADEAEESSTCHRRSAEWKMNRLMHYLLAEHPAKRKLVALQDANEVAKRLALQQQKKSLEEAKLRERVALGHPRRGPDSENRDEVLMYLDRAKKFTPWDRLGWRRKEAGENVEEVEKKYEEENRSRWRLKLLGNGSASESG</sequence>
<dbReference type="STRING" id="1182542.W9YJ85"/>
<evidence type="ECO:0008006" key="7">
    <source>
        <dbReference type="Google" id="ProtNLM"/>
    </source>
</evidence>
<dbReference type="SMART" id="SM00248">
    <property type="entry name" value="ANK"/>
    <property type="match status" value="12"/>
</dbReference>
<evidence type="ECO:0000256" key="2">
    <source>
        <dbReference type="ARBA" id="ARBA00023043"/>
    </source>
</evidence>
<dbReference type="GeneID" id="19165632"/>
<dbReference type="InterPro" id="IPR036770">
    <property type="entry name" value="Ankyrin_rpt-contain_sf"/>
</dbReference>
<dbReference type="HOGENOM" id="CLU_003548_0_0_1"/>
<dbReference type="PANTHER" id="PTHR24198:SF165">
    <property type="entry name" value="ANKYRIN REPEAT-CONTAINING PROTEIN-RELATED"/>
    <property type="match status" value="1"/>
</dbReference>
<evidence type="ECO:0000313" key="6">
    <source>
        <dbReference type="Proteomes" id="UP000019478"/>
    </source>
</evidence>
<feature type="compositionally biased region" description="Acidic residues" evidence="4">
    <location>
        <begin position="632"/>
        <end position="646"/>
    </location>
</feature>
<protein>
    <recommendedName>
        <fullName evidence="7">Ankyrin repeat protein</fullName>
    </recommendedName>
</protein>
<dbReference type="Pfam" id="PF13606">
    <property type="entry name" value="Ank_3"/>
    <property type="match status" value="1"/>
</dbReference>
<feature type="repeat" description="ANK" evidence="3">
    <location>
        <begin position="1489"/>
        <end position="1521"/>
    </location>
</feature>
<dbReference type="eggNOG" id="KOG4177">
    <property type="taxonomic scope" value="Eukaryota"/>
</dbReference>
<evidence type="ECO:0000256" key="1">
    <source>
        <dbReference type="ARBA" id="ARBA00022737"/>
    </source>
</evidence>
<keyword evidence="6" id="KW-1185">Reference proteome</keyword>
<feature type="region of interest" description="Disordered" evidence="4">
    <location>
        <begin position="591"/>
        <end position="656"/>
    </location>
</feature>
<dbReference type="OrthoDB" id="539213at2759"/>
<name>W9YJ85_9EURO</name>
<feature type="repeat" description="ANK" evidence="3">
    <location>
        <begin position="535"/>
        <end position="562"/>
    </location>
</feature>
<dbReference type="Pfam" id="PF12796">
    <property type="entry name" value="Ank_2"/>
    <property type="match status" value="1"/>
</dbReference>
<reference evidence="5 6" key="1">
    <citation type="submission" date="2013-03" db="EMBL/GenBank/DDBJ databases">
        <title>The Genome Sequence of Capronia epimyces CBS 606.96.</title>
        <authorList>
            <consortium name="The Broad Institute Genomics Platform"/>
            <person name="Cuomo C."/>
            <person name="de Hoog S."/>
            <person name="Gorbushina A."/>
            <person name="Walker B."/>
            <person name="Young S.K."/>
            <person name="Zeng Q."/>
            <person name="Gargeya S."/>
            <person name="Fitzgerald M."/>
            <person name="Haas B."/>
            <person name="Abouelleil A."/>
            <person name="Allen A.W."/>
            <person name="Alvarado L."/>
            <person name="Arachchi H.M."/>
            <person name="Berlin A.M."/>
            <person name="Chapman S.B."/>
            <person name="Gainer-Dewar J."/>
            <person name="Goldberg J."/>
            <person name="Griggs A."/>
            <person name="Gujja S."/>
            <person name="Hansen M."/>
            <person name="Howarth C."/>
            <person name="Imamovic A."/>
            <person name="Ireland A."/>
            <person name="Larimer J."/>
            <person name="McCowan C."/>
            <person name="Murphy C."/>
            <person name="Pearson M."/>
            <person name="Poon T.W."/>
            <person name="Priest M."/>
            <person name="Roberts A."/>
            <person name="Saif S."/>
            <person name="Shea T."/>
            <person name="Sisk P."/>
            <person name="Sykes S."/>
            <person name="Wortman J."/>
            <person name="Nusbaum C."/>
            <person name="Birren B."/>
        </authorList>
    </citation>
    <scope>NUCLEOTIDE SEQUENCE [LARGE SCALE GENOMIC DNA]</scope>
    <source>
        <strain evidence="5 6">CBS 606.96</strain>
    </source>
</reference>
<evidence type="ECO:0000313" key="5">
    <source>
        <dbReference type="EMBL" id="EXJ92942.1"/>
    </source>
</evidence>
<feature type="repeat" description="ANK" evidence="3">
    <location>
        <begin position="687"/>
        <end position="709"/>
    </location>
</feature>
<dbReference type="Proteomes" id="UP000019478">
    <property type="component" value="Unassembled WGS sequence"/>
</dbReference>
<accession>W9YJ85</accession>
<comment type="caution">
    <text evidence="5">The sequence shown here is derived from an EMBL/GenBank/DDBJ whole genome shotgun (WGS) entry which is preliminary data.</text>
</comment>
<dbReference type="InterPro" id="IPR002110">
    <property type="entry name" value="Ankyrin_rpt"/>
</dbReference>
<dbReference type="PROSITE" id="PS50088">
    <property type="entry name" value="ANK_REPEAT"/>
    <property type="match status" value="4"/>
</dbReference>
<dbReference type="RefSeq" id="XP_007729832.1">
    <property type="nucleotide sequence ID" value="XM_007731642.1"/>
</dbReference>
<feature type="compositionally biased region" description="Basic and acidic residues" evidence="4">
    <location>
        <begin position="596"/>
        <end position="623"/>
    </location>
</feature>